<name>A0ABX8WP71_9GAMM</name>
<keyword evidence="3" id="KW-1185">Reference proteome</keyword>
<organism evidence="2 3">
    <name type="scientific">Lysobacter soyae</name>
    <dbReference type="NCBI Taxonomy" id="2764185"/>
    <lineage>
        <taxon>Bacteria</taxon>
        <taxon>Pseudomonadati</taxon>
        <taxon>Pseudomonadota</taxon>
        <taxon>Gammaproteobacteria</taxon>
        <taxon>Lysobacterales</taxon>
        <taxon>Lysobacteraceae</taxon>
        <taxon>Lysobacter</taxon>
    </lineage>
</organism>
<evidence type="ECO:0000256" key="1">
    <source>
        <dbReference type="SAM" id="SignalP"/>
    </source>
</evidence>
<dbReference type="NCBIfam" id="NF033807">
    <property type="entry name" value="CopL_fam"/>
    <property type="match status" value="1"/>
</dbReference>
<sequence>MVRLVCHGLLMLMLVLNGIGSAAAGVRMAVSVPVDNVTTPAHAKSHHTTADNTDAAASHADCTKDCCKTHLPSCAQSCAQGAQAVLSTPLLLMPHCFHAAIDSVIAQGHPRPPLTEKHRPPIV</sequence>
<dbReference type="Proteomes" id="UP000824755">
    <property type="component" value="Chromosome"/>
</dbReference>
<dbReference type="RefSeq" id="WP_220379096.1">
    <property type="nucleotide sequence ID" value="NZ_CP080544.1"/>
</dbReference>
<evidence type="ECO:0000313" key="2">
    <source>
        <dbReference type="EMBL" id="QYR52309.1"/>
    </source>
</evidence>
<gene>
    <name evidence="2" type="ORF">H8L67_06755</name>
</gene>
<dbReference type="EMBL" id="CP080544">
    <property type="protein sequence ID" value="QYR52309.1"/>
    <property type="molecule type" value="Genomic_DNA"/>
</dbReference>
<keyword evidence="1" id="KW-0732">Signal</keyword>
<feature type="chain" id="PRO_5045463187" evidence="1">
    <location>
        <begin position="25"/>
        <end position="123"/>
    </location>
</feature>
<protein>
    <submittedName>
        <fullName evidence="2">CopL family metal-binding regulatory protein</fullName>
    </submittedName>
</protein>
<accession>A0ABX8WP71</accession>
<evidence type="ECO:0000313" key="3">
    <source>
        <dbReference type="Proteomes" id="UP000824755"/>
    </source>
</evidence>
<dbReference type="InterPro" id="IPR048034">
    <property type="entry name" value="CopL-like"/>
</dbReference>
<reference evidence="2 3" key="1">
    <citation type="submission" date="2021-08" db="EMBL/GenBank/DDBJ databases">
        <title>Lysobacter sp. strain CJ11 Genome sequencing and assembly.</title>
        <authorList>
            <person name="Kim I."/>
        </authorList>
    </citation>
    <scope>NUCLEOTIDE SEQUENCE [LARGE SCALE GENOMIC DNA]</scope>
    <source>
        <strain evidence="2 3">CJ11</strain>
    </source>
</reference>
<feature type="signal peptide" evidence="1">
    <location>
        <begin position="1"/>
        <end position="24"/>
    </location>
</feature>
<proteinExistence type="predicted"/>